<dbReference type="Proteomes" id="UP000676336">
    <property type="component" value="Unassembled WGS sequence"/>
</dbReference>
<evidence type="ECO:0000256" key="3">
    <source>
        <dbReference type="PROSITE-ProRule" id="PRU00023"/>
    </source>
</evidence>
<reference evidence="4" key="1">
    <citation type="submission" date="2021-02" db="EMBL/GenBank/DDBJ databases">
        <authorList>
            <person name="Nowell W R."/>
        </authorList>
    </citation>
    <scope>NUCLEOTIDE SEQUENCE</scope>
</reference>
<feature type="repeat" description="ANK" evidence="3">
    <location>
        <begin position="136"/>
        <end position="160"/>
    </location>
</feature>
<gene>
    <name evidence="4" type="ORF">OVN521_LOCUS18746</name>
    <name evidence="5" type="ORF">SMN809_LOCUS41820</name>
</gene>
<feature type="repeat" description="ANK" evidence="3">
    <location>
        <begin position="184"/>
        <end position="216"/>
    </location>
</feature>
<dbReference type="PROSITE" id="PS50088">
    <property type="entry name" value="ANK_REPEAT"/>
    <property type="match status" value="2"/>
</dbReference>
<protein>
    <submittedName>
        <fullName evidence="4">Uncharacterized protein</fullName>
    </submittedName>
</protein>
<keyword evidence="6" id="KW-1185">Reference proteome</keyword>
<dbReference type="PANTHER" id="PTHR24201">
    <property type="entry name" value="ANK_REP_REGION DOMAIN-CONTAINING PROTEIN"/>
    <property type="match status" value="1"/>
</dbReference>
<dbReference type="SUPFAM" id="SSF48403">
    <property type="entry name" value="Ankyrin repeat"/>
    <property type="match status" value="1"/>
</dbReference>
<dbReference type="SMART" id="SM00248">
    <property type="entry name" value="ANK"/>
    <property type="match status" value="3"/>
</dbReference>
<dbReference type="InterPro" id="IPR036770">
    <property type="entry name" value="Ankyrin_rpt-contain_sf"/>
</dbReference>
<keyword evidence="2 3" id="KW-0040">ANK repeat</keyword>
<evidence type="ECO:0000256" key="1">
    <source>
        <dbReference type="ARBA" id="ARBA00022737"/>
    </source>
</evidence>
<keyword evidence="1" id="KW-0677">Repeat</keyword>
<dbReference type="Gene3D" id="1.25.40.20">
    <property type="entry name" value="Ankyrin repeat-containing domain"/>
    <property type="match status" value="1"/>
</dbReference>
<comment type="caution">
    <text evidence="4">The sequence shown here is derived from an EMBL/GenBank/DDBJ whole genome shotgun (WGS) entry which is preliminary data.</text>
</comment>
<proteinExistence type="predicted"/>
<evidence type="ECO:0000313" key="6">
    <source>
        <dbReference type="Proteomes" id="UP000663866"/>
    </source>
</evidence>
<evidence type="ECO:0000256" key="2">
    <source>
        <dbReference type="ARBA" id="ARBA00023043"/>
    </source>
</evidence>
<dbReference type="Proteomes" id="UP000663866">
    <property type="component" value="Unassembled WGS sequence"/>
</dbReference>
<sequence length="513" mass="59094">MTSEHNDEKSLKQCIQLMVDVISAKISSFGKKGNEQQVLHDLQKAIEKTFVEKANSSLSSQCRNYLSDMLNRYNYDAENQVFSTDFTRETVDRLLHDLQGILALIDAYQAAWDGNESIVKDFIEKYPTLIDKPGLYGTTLLYSAARNNHVNLVKYLIEIGKCSVNVQNKDYSERSKKSSANAVVGSTALHAACYQGHLQIVKYLIQHGADYFITNAVSETPIDNGRTRADIQKFFTDFLLSTYSNDSNTIPHRSILEEIKHKQEYIIDCFWEYKPTTDNRWFTFPSDASLRLQQSLMVDSNQRLITEIDLKASRDPQKISIIQFLLKRKNDQPENSAWIRCRGSSLLNFRCYSQWQILFNKHPTGETKPSPTIEILDMKPTKIQLNSWYSMDKKNNFFLEKAMNYRRKYITINLNFINNEQITFDFENFIFNNQQDTVGGFLRWVPKFVSYATKLPLANNAKLSATFDITLLTTSYVEQAIQDGLIPSGETDQYSLKCDNILNHDILDLSDKV</sequence>
<dbReference type="GO" id="GO:0005634">
    <property type="term" value="C:nucleus"/>
    <property type="evidence" value="ECO:0007669"/>
    <property type="project" value="TreeGrafter"/>
</dbReference>
<evidence type="ECO:0000313" key="5">
    <source>
        <dbReference type="EMBL" id="CAF4669326.1"/>
    </source>
</evidence>
<dbReference type="AlphaFoldDB" id="A0A819SXB7"/>
<dbReference type="EMBL" id="CAJOBG010003443">
    <property type="protein sequence ID" value="CAF4063364.1"/>
    <property type="molecule type" value="Genomic_DNA"/>
</dbReference>
<dbReference type="InterPro" id="IPR050776">
    <property type="entry name" value="Ank_Repeat/CDKN_Inhibitor"/>
</dbReference>
<evidence type="ECO:0000313" key="4">
    <source>
        <dbReference type="EMBL" id="CAF4063364.1"/>
    </source>
</evidence>
<organism evidence="4 6">
    <name type="scientific">Rotaria magnacalcarata</name>
    <dbReference type="NCBI Taxonomy" id="392030"/>
    <lineage>
        <taxon>Eukaryota</taxon>
        <taxon>Metazoa</taxon>
        <taxon>Spiralia</taxon>
        <taxon>Gnathifera</taxon>
        <taxon>Rotifera</taxon>
        <taxon>Eurotatoria</taxon>
        <taxon>Bdelloidea</taxon>
        <taxon>Philodinida</taxon>
        <taxon>Philodinidae</taxon>
        <taxon>Rotaria</taxon>
    </lineage>
</organism>
<dbReference type="InterPro" id="IPR002110">
    <property type="entry name" value="Ankyrin_rpt"/>
</dbReference>
<dbReference type="PANTHER" id="PTHR24201:SF16">
    <property type="entry name" value="ANKYRIN-1-LIKE-RELATED"/>
    <property type="match status" value="1"/>
</dbReference>
<name>A0A819SXB7_9BILA</name>
<dbReference type="Pfam" id="PF12796">
    <property type="entry name" value="Ank_2"/>
    <property type="match status" value="1"/>
</dbReference>
<dbReference type="EMBL" id="CAJOBI010119098">
    <property type="protein sequence ID" value="CAF4669326.1"/>
    <property type="molecule type" value="Genomic_DNA"/>
</dbReference>
<dbReference type="PROSITE" id="PS50297">
    <property type="entry name" value="ANK_REP_REGION"/>
    <property type="match status" value="2"/>
</dbReference>
<accession>A0A819SXB7</accession>